<keyword evidence="5 7" id="KW-0413">Isomerase</keyword>
<feature type="binding site" evidence="7">
    <location>
        <begin position="184"/>
        <end position="185"/>
    </location>
    <ligand>
        <name>substrate</name>
    </ligand>
</feature>
<organism evidence="8 9">
    <name type="scientific">Dubosiella newyorkensis</name>
    <dbReference type="NCBI Taxonomy" id="1862672"/>
    <lineage>
        <taxon>Bacteria</taxon>
        <taxon>Bacillati</taxon>
        <taxon>Bacillota</taxon>
        <taxon>Erysipelotrichia</taxon>
        <taxon>Erysipelotrichales</taxon>
        <taxon>Erysipelotrichaceae</taxon>
        <taxon>Dubosiella</taxon>
    </lineage>
</organism>
<dbReference type="PANTHER" id="PTHR21198">
    <property type="entry name" value="GLUTAMATE RACEMASE"/>
    <property type="match status" value="1"/>
</dbReference>
<keyword evidence="4 7" id="KW-0573">Peptidoglycan synthesis</keyword>
<dbReference type="NCBIfam" id="TIGR00067">
    <property type="entry name" value="glut_race"/>
    <property type="match status" value="1"/>
</dbReference>
<comment type="function">
    <text evidence="7">Provides the (R)-glutamate required for cell wall biosynthesis.</text>
</comment>
<evidence type="ECO:0000256" key="1">
    <source>
        <dbReference type="ARBA" id="ARBA00001602"/>
    </source>
</evidence>
<dbReference type="Gene3D" id="3.40.50.1860">
    <property type="match status" value="2"/>
</dbReference>
<comment type="caution">
    <text evidence="8">The sequence shown here is derived from an EMBL/GenBank/DDBJ whole genome shotgun (WGS) entry which is preliminary data.</text>
</comment>
<gene>
    <name evidence="7" type="primary">murI</name>
    <name evidence="8" type="ORF">BO225_04135</name>
</gene>
<evidence type="ECO:0000313" key="8">
    <source>
        <dbReference type="EMBL" id="OLU46977.1"/>
    </source>
</evidence>
<reference evidence="8 9" key="1">
    <citation type="submission" date="2016-11" db="EMBL/GenBank/DDBJ databases">
        <title>Description of two novel members of the family Erysipelotrichaceae: Ileibacterium lipovorans gen. nov., sp. nov. and Dubosiella newyorkensis, gen. nov., sp. nov.</title>
        <authorList>
            <person name="Cox L.M."/>
            <person name="Sohn J."/>
            <person name="Tyrrell K.L."/>
            <person name="Citron D.M."/>
            <person name="Lawson P.A."/>
            <person name="Patel N.B."/>
            <person name="Iizumi T."/>
            <person name="Perez-Perez G.I."/>
            <person name="Goldstein E.J."/>
            <person name="Blaser M.J."/>
        </authorList>
    </citation>
    <scope>NUCLEOTIDE SEQUENCE [LARGE SCALE GENOMIC DNA]</scope>
    <source>
        <strain evidence="8 9">NYU-BL-A4</strain>
    </source>
</reference>
<evidence type="ECO:0000256" key="6">
    <source>
        <dbReference type="ARBA" id="ARBA00023316"/>
    </source>
</evidence>
<dbReference type="GO" id="GO:0008881">
    <property type="term" value="F:glutamate racemase activity"/>
    <property type="evidence" value="ECO:0007669"/>
    <property type="project" value="UniProtKB-UniRule"/>
</dbReference>
<feature type="active site" description="Proton donor/acceptor" evidence="7">
    <location>
        <position position="183"/>
    </location>
</feature>
<dbReference type="UniPathway" id="UPA00219"/>
<name>A0A1U7NNQ9_9FIRM</name>
<accession>A0A1U7NNQ9</accession>
<dbReference type="InterPro" id="IPR001920">
    <property type="entry name" value="Asp/Glu_race"/>
</dbReference>
<dbReference type="HAMAP" id="MF_00258">
    <property type="entry name" value="Glu_racemase"/>
    <property type="match status" value="1"/>
</dbReference>
<keyword evidence="6 7" id="KW-0961">Cell wall biogenesis/degradation</keyword>
<dbReference type="SUPFAM" id="SSF53681">
    <property type="entry name" value="Aspartate/glutamate racemase"/>
    <property type="match status" value="2"/>
</dbReference>
<comment type="catalytic activity">
    <reaction evidence="1 7">
        <text>L-glutamate = D-glutamate</text>
        <dbReference type="Rhea" id="RHEA:12813"/>
        <dbReference type="ChEBI" id="CHEBI:29985"/>
        <dbReference type="ChEBI" id="CHEBI:29986"/>
        <dbReference type="EC" id="5.1.1.3"/>
    </reaction>
</comment>
<feature type="active site" description="Proton donor/acceptor" evidence="7">
    <location>
        <position position="74"/>
    </location>
</feature>
<evidence type="ECO:0000313" key="9">
    <source>
        <dbReference type="Proteomes" id="UP000186705"/>
    </source>
</evidence>
<protein>
    <recommendedName>
        <fullName evidence="2 7">Glutamate racemase</fullName>
        <ecNumber evidence="2 7">5.1.1.3</ecNumber>
    </recommendedName>
</protein>
<comment type="similarity">
    <text evidence="7">Belongs to the aspartate/glutamate racemases family.</text>
</comment>
<dbReference type="RefSeq" id="WP_076341017.1">
    <property type="nucleotide sequence ID" value="NZ_CAPDDE010000027.1"/>
</dbReference>
<dbReference type="OrthoDB" id="9801055at2"/>
<dbReference type="EC" id="5.1.1.3" evidence="2 7"/>
<comment type="pathway">
    <text evidence="7">Cell wall biogenesis; peptidoglycan biosynthesis.</text>
</comment>
<sequence length="255" mass="28659">MDKTSPIGVFDSGLGGISVLAEIHKQLPHEDLLYIGDSIHNPYGIKSEEELLSLCLAICDELMEANVKMIVIACNTATSACVNTLRKKYPIDIVGMEPALKVAADQDPKQSIAVWATDFTLKEKKFADLMDRFKDSHTIYKVPSPQLVRLVEEDRLSDEEAVDQALEDSLARSHQADSIVLGCTHFVFYKEHLKKKLPDTISILDGNEGTAHHVRYLLEEKGLLNCEGGSIEWRNTMPEKIEQSKQLYQRMEESQ</sequence>
<dbReference type="InterPro" id="IPR004391">
    <property type="entry name" value="Glu_race"/>
</dbReference>
<feature type="binding site" evidence="7">
    <location>
        <begin position="11"/>
        <end position="12"/>
    </location>
    <ligand>
        <name>substrate</name>
    </ligand>
</feature>
<dbReference type="GO" id="GO:0008360">
    <property type="term" value="P:regulation of cell shape"/>
    <property type="evidence" value="ECO:0007669"/>
    <property type="project" value="UniProtKB-KW"/>
</dbReference>
<feature type="binding site" evidence="7">
    <location>
        <begin position="75"/>
        <end position="76"/>
    </location>
    <ligand>
        <name>substrate</name>
    </ligand>
</feature>
<evidence type="ECO:0000256" key="3">
    <source>
        <dbReference type="ARBA" id="ARBA00022960"/>
    </source>
</evidence>
<dbReference type="InterPro" id="IPR018187">
    <property type="entry name" value="Asp/Glu_racemase_AS_1"/>
</dbReference>
<keyword evidence="9" id="KW-1185">Reference proteome</keyword>
<dbReference type="EMBL" id="MPKA01000056">
    <property type="protein sequence ID" value="OLU46977.1"/>
    <property type="molecule type" value="Genomic_DNA"/>
</dbReference>
<dbReference type="Proteomes" id="UP000186705">
    <property type="component" value="Unassembled WGS sequence"/>
</dbReference>
<dbReference type="GO" id="GO:0071555">
    <property type="term" value="P:cell wall organization"/>
    <property type="evidence" value="ECO:0007669"/>
    <property type="project" value="UniProtKB-KW"/>
</dbReference>
<feature type="binding site" evidence="7">
    <location>
        <begin position="43"/>
        <end position="44"/>
    </location>
    <ligand>
        <name>substrate</name>
    </ligand>
</feature>
<keyword evidence="3 7" id="KW-0133">Cell shape</keyword>
<proteinExistence type="inferred from homology"/>
<dbReference type="InterPro" id="IPR015942">
    <property type="entry name" value="Asp/Glu/hydantoin_racemase"/>
</dbReference>
<dbReference type="Pfam" id="PF01177">
    <property type="entry name" value="Asp_Glu_race"/>
    <property type="match status" value="1"/>
</dbReference>
<evidence type="ECO:0000256" key="4">
    <source>
        <dbReference type="ARBA" id="ARBA00022984"/>
    </source>
</evidence>
<dbReference type="AlphaFoldDB" id="A0A1U7NNQ9"/>
<dbReference type="PANTHER" id="PTHR21198:SF3">
    <property type="entry name" value="GLUTAMATE RACEMASE"/>
    <property type="match status" value="1"/>
</dbReference>
<evidence type="ECO:0000256" key="5">
    <source>
        <dbReference type="ARBA" id="ARBA00023235"/>
    </source>
</evidence>
<dbReference type="GO" id="GO:0009252">
    <property type="term" value="P:peptidoglycan biosynthetic process"/>
    <property type="evidence" value="ECO:0007669"/>
    <property type="project" value="UniProtKB-UniRule"/>
</dbReference>
<evidence type="ECO:0000256" key="2">
    <source>
        <dbReference type="ARBA" id="ARBA00013090"/>
    </source>
</evidence>
<evidence type="ECO:0000256" key="7">
    <source>
        <dbReference type="HAMAP-Rule" id="MF_00258"/>
    </source>
</evidence>
<dbReference type="PROSITE" id="PS00923">
    <property type="entry name" value="ASP_GLU_RACEMASE_1"/>
    <property type="match status" value="1"/>
</dbReference>
<dbReference type="GeneID" id="78275138"/>
<dbReference type="STRING" id="1862672.BO225_04135"/>